<accession>A0A6V1NYE3</accession>
<gene>
    <name evidence="2" type="ORF">HAKA00212_LOCUS4885</name>
</gene>
<feature type="compositionally biased region" description="Low complexity" evidence="1">
    <location>
        <begin position="105"/>
        <end position="118"/>
    </location>
</feature>
<evidence type="ECO:0000313" key="2">
    <source>
        <dbReference type="EMBL" id="CAE0626210.1"/>
    </source>
</evidence>
<dbReference type="AlphaFoldDB" id="A0A6V1NYE3"/>
<evidence type="ECO:0000256" key="1">
    <source>
        <dbReference type="SAM" id="MobiDB-lite"/>
    </source>
</evidence>
<feature type="compositionally biased region" description="Basic and acidic residues" evidence="1">
    <location>
        <begin position="93"/>
        <end position="104"/>
    </location>
</feature>
<dbReference type="EMBL" id="HBIU01011191">
    <property type="protein sequence ID" value="CAE0626210.1"/>
    <property type="molecule type" value="Transcribed_RNA"/>
</dbReference>
<protein>
    <submittedName>
        <fullName evidence="2">Uncharacterized protein</fullName>
    </submittedName>
</protein>
<proteinExistence type="predicted"/>
<sequence>MRESKKKKSRQAEIHQREDVVAITGDSNDDDVEYFYNNQVVLDDIDQISFQLEAEVCFRLNKTITEILGEDEEECVGIHGKEEKCALPSSLHMDSEQDKSEEPFSSHSSKHQNSSIGSSCTLSASSGCTKEYHNNTTAGDEACYCDDDGDDDDTTTADFPSGHDTTDQSSTKLGQANMYNNNNSNKTEVTSEFTYKKAWILASVAQNYL</sequence>
<feature type="region of interest" description="Disordered" evidence="1">
    <location>
        <begin position="155"/>
        <end position="184"/>
    </location>
</feature>
<feature type="compositionally biased region" description="Polar residues" evidence="1">
    <location>
        <begin position="167"/>
        <end position="184"/>
    </location>
</feature>
<organism evidence="2">
    <name type="scientific">Heterosigma akashiwo</name>
    <name type="common">Chromophytic alga</name>
    <name type="synonym">Heterosigma carterae</name>
    <dbReference type="NCBI Taxonomy" id="2829"/>
    <lineage>
        <taxon>Eukaryota</taxon>
        <taxon>Sar</taxon>
        <taxon>Stramenopiles</taxon>
        <taxon>Ochrophyta</taxon>
        <taxon>Raphidophyceae</taxon>
        <taxon>Chattonellales</taxon>
        <taxon>Chattonellaceae</taxon>
        <taxon>Heterosigma</taxon>
    </lineage>
</organism>
<reference evidence="2" key="1">
    <citation type="submission" date="2021-01" db="EMBL/GenBank/DDBJ databases">
        <authorList>
            <person name="Corre E."/>
            <person name="Pelletier E."/>
            <person name="Niang G."/>
            <person name="Scheremetjew M."/>
            <person name="Finn R."/>
            <person name="Kale V."/>
            <person name="Holt S."/>
            <person name="Cochrane G."/>
            <person name="Meng A."/>
            <person name="Brown T."/>
            <person name="Cohen L."/>
        </authorList>
    </citation>
    <scope>NUCLEOTIDE SEQUENCE</scope>
    <source>
        <strain evidence="2">CCMP3107</strain>
    </source>
</reference>
<name>A0A6V1NYE3_HETAK</name>
<feature type="region of interest" description="Disordered" evidence="1">
    <location>
        <begin position="90"/>
        <end position="118"/>
    </location>
</feature>